<dbReference type="GO" id="GO:0000160">
    <property type="term" value="P:phosphorelay signal transduction system"/>
    <property type="evidence" value="ECO:0007669"/>
    <property type="project" value="InterPro"/>
</dbReference>
<dbReference type="SUPFAM" id="SSF52540">
    <property type="entry name" value="P-loop containing nucleoside triphosphate hydrolases"/>
    <property type="match status" value="1"/>
</dbReference>
<protein>
    <submittedName>
        <fullName evidence="7">DNA-binding SARP family transcriptional activator</fullName>
    </submittedName>
</protein>
<feature type="domain" description="OmpR/PhoB-type" evidence="6">
    <location>
        <begin position="1"/>
        <end position="93"/>
    </location>
</feature>
<dbReference type="RefSeq" id="WP_170155068.1">
    <property type="nucleotide sequence ID" value="NZ_QGHB01000007.1"/>
</dbReference>
<comment type="caution">
    <text evidence="7">The sequence shown here is derived from an EMBL/GenBank/DDBJ whole genome shotgun (WGS) entry which is preliminary data.</text>
</comment>
<organism evidence="7 8">
    <name type="scientific">Lentzea atacamensis</name>
    <dbReference type="NCBI Taxonomy" id="531938"/>
    <lineage>
        <taxon>Bacteria</taxon>
        <taxon>Bacillati</taxon>
        <taxon>Actinomycetota</taxon>
        <taxon>Actinomycetes</taxon>
        <taxon>Pseudonocardiales</taxon>
        <taxon>Pseudonocardiaceae</taxon>
        <taxon>Lentzea</taxon>
    </lineage>
</organism>
<dbReference type="CDD" id="cd15831">
    <property type="entry name" value="BTAD"/>
    <property type="match status" value="1"/>
</dbReference>
<evidence type="ECO:0000256" key="4">
    <source>
        <dbReference type="ARBA" id="ARBA00023163"/>
    </source>
</evidence>
<dbReference type="InterPro" id="IPR036388">
    <property type="entry name" value="WH-like_DNA-bd_sf"/>
</dbReference>
<evidence type="ECO:0000256" key="3">
    <source>
        <dbReference type="ARBA" id="ARBA00023125"/>
    </source>
</evidence>
<dbReference type="Pfam" id="PF03704">
    <property type="entry name" value="BTAD"/>
    <property type="match status" value="1"/>
</dbReference>
<dbReference type="GO" id="GO:0043531">
    <property type="term" value="F:ADP binding"/>
    <property type="evidence" value="ECO:0007669"/>
    <property type="project" value="InterPro"/>
</dbReference>
<gene>
    <name evidence="7" type="ORF">C8D88_107237</name>
</gene>
<dbReference type="SUPFAM" id="SSF48452">
    <property type="entry name" value="TPR-like"/>
    <property type="match status" value="1"/>
</dbReference>
<dbReference type="PRINTS" id="PR00364">
    <property type="entry name" value="DISEASERSIST"/>
</dbReference>
<dbReference type="GO" id="GO:0006355">
    <property type="term" value="P:regulation of DNA-templated transcription"/>
    <property type="evidence" value="ECO:0007669"/>
    <property type="project" value="InterPro"/>
</dbReference>
<dbReference type="Proteomes" id="UP000246005">
    <property type="component" value="Unassembled WGS sequence"/>
</dbReference>
<keyword evidence="2" id="KW-0805">Transcription regulation</keyword>
<dbReference type="EMBL" id="QGHB01000007">
    <property type="protein sequence ID" value="PWK85030.1"/>
    <property type="molecule type" value="Genomic_DNA"/>
</dbReference>
<evidence type="ECO:0000256" key="2">
    <source>
        <dbReference type="ARBA" id="ARBA00023015"/>
    </source>
</evidence>
<evidence type="ECO:0000313" key="8">
    <source>
        <dbReference type="Proteomes" id="UP000246005"/>
    </source>
</evidence>
<keyword evidence="3 5" id="KW-0238">DNA-binding</keyword>
<dbReference type="SMART" id="SM01043">
    <property type="entry name" value="BTAD"/>
    <property type="match status" value="1"/>
</dbReference>
<keyword evidence="4" id="KW-0804">Transcription</keyword>
<dbReference type="InterPro" id="IPR016032">
    <property type="entry name" value="Sig_transdc_resp-reg_C-effctor"/>
</dbReference>
<proteinExistence type="inferred from homology"/>
<dbReference type="Gene3D" id="3.40.50.300">
    <property type="entry name" value="P-loop containing nucleotide triphosphate hydrolases"/>
    <property type="match status" value="1"/>
</dbReference>
<dbReference type="InterPro" id="IPR027417">
    <property type="entry name" value="P-loop_NTPase"/>
</dbReference>
<dbReference type="PROSITE" id="PS51755">
    <property type="entry name" value="OMPR_PHOB"/>
    <property type="match status" value="1"/>
</dbReference>
<dbReference type="PANTHER" id="PTHR35807">
    <property type="entry name" value="TRANSCRIPTIONAL REGULATOR REDD-RELATED"/>
    <property type="match status" value="1"/>
</dbReference>
<evidence type="ECO:0000256" key="1">
    <source>
        <dbReference type="ARBA" id="ARBA00005820"/>
    </source>
</evidence>
<evidence type="ECO:0000313" key="7">
    <source>
        <dbReference type="EMBL" id="PWK85030.1"/>
    </source>
</evidence>
<dbReference type="SUPFAM" id="SSF46894">
    <property type="entry name" value="C-terminal effector domain of the bipartite response regulators"/>
    <property type="match status" value="1"/>
</dbReference>
<comment type="similarity">
    <text evidence="1">Belongs to the AfsR/DnrI/RedD regulatory family.</text>
</comment>
<dbReference type="InterPro" id="IPR051677">
    <property type="entry name" value="AfsR-DnrI-RedD_regulator"/>
</dbReference>
<reference evidence="7 8" key="1">
    <citation type="submission" date="2018-05" db="EMBL/GenBank/DDBJ databases">
        <title>Genomic Encyclopedia of Type Strains, Phase IV (KMG-IV): sequencing the most valuable type-strain genomes for metagenomic binning, comparative biology and taxonomic classification.</title>
        <authorList>
            <person name="Goeker M."/>
        </authorList>
    </citation>
    <scope>NUCLEOTIDE SEQUENCE [LARGE SCALE GENOMIC DNA]</scope>
    <source>
        <strain evidence="7 8">DSM 45480</strain>
    </source>
</reference>
<dbReference type="InterPro" id="IPR001867">
    <property type="entry name" value="OmpR/PhoB-type_DNA-bd"/>
</dbReference>
<dbReference type="AlphaFoldDB" id="A0A316ICH5"/>
<dbReference type="SMART" id="SM00862">
    <property type="entry name" value="Trans_reg_C"/>
    <property type="match status" value="1"/>
</dbReference>
<dbReference type="GO" id="GO:0003677">
    <property type="term" value="F:DNA binding"/>
    <property type="evidence" value="ECO:0007669"/>
    <property type="project" value="UniProtKB-UniRule"/>
</dbReference>
<dbReference type="InterPro" id="IPR005158">
    <property type="entry name" value="BTAD"/>
</dbReference>
<dbReference type="Gene3D" id="1.10.10.10">
    <property type="entry name" value="Winged helix-like DNA-binding domain superfamily/Winged helix DNA-binding domain"/>
    <property type="match status" value="1"/>
</dbReference>
<evidence type="ECO:0000259" key="6">
    <source>
        <dbReference type="PROSITE" id="PS51755"/>
    </source>
</evidence>
<evidence type="ECO:0000256" key="5">
    <source>
        <dbReference type="PROSITE-ProRule" id="PRU01091"/>
    </source>
</evidence>
<sequence>MSVEFRILGRIEVRARGTNVALGSLKQRLLLATLLLNPGRPVPIRRLVRALWADEPPISAVANLRTYANRLRQVLPDGAQRIAGRQAGYELTLRPGELDLHLFTERADAGRTALSRGDHAAAARHLGEALSACRGAVLEDLADNEALAALVAPVEELRLAVTEDHFDARLGLGEHRELITPLREFAAEHPLRERPRAHLVTALYRAGDLAGALAVFTDYRRVIADRLGLEPSPELVKLHQAVLDRDPGLTAVSTVRASSFRAPKELPAPCRSFSGREREVARLQALLCGTTPTAAVVHGQCGVGKSALALEVAHRIAPMFPDGQLYIDLGQATRVPHRLLRHLGVSDVPHAVDEAAALLRSRLADQAVLVVLDGATGPAPLRELMPATGPCAVLITSRSPLLLDGAEHVRLTPLSDVDGLELLTRLVPRASAEPDAAARIVQCCHGIPLALQIAGAILAHRPARPLAWLARRLAPDWRRLAELSFGGESVRAACAAAFSAVDDPLAANAFRLLGRYELCDAATAAGELGADPLETEAALDHLVDLGLAEWSDGDTYRLPGLMRLFAAELGPSRRTTASGVPRHP</sequence>
<name>A0A316ICH5_9PSEU</name>
<feature type="DNA-binding region" description="OmpR/PhoB-type" evidence="5">
    <location>
        <begin position="1"/>
        <end position="93"/>
    </location>
</feature>
<dbReference type="PANTHER" id="PTHR35807:SF1">
    <property type="entry name" value="TRANSCRIPTIONAL REGULATOR REDD"/>
    <property type="match status" value="1"/>
</dbReference>
<accession>A0A316ICH5</accession>
<dbReference type="Gene3D" id="1.25.40.10">
    <property type="entry name" value="Tetratricopeptide repeat domain"/>
    <property type="match status" value="1"/>
</dbReference>
<dbReference type="InterPro" id="IPR011990">
    <property type="entry name" value="TPR-like_helical_dom_sf"/>
</dbReference>